<protein>
    <recommendedName>
        <fullName evidence="11">Bifunctional protein FolD</fullName>
    </recommendedName>
    <domain>
        <recommendedName>
            <fullName evidence="11">Methylenetetrahydrofolate dehydrogenase</fullName>
            <ecNumber evidence="11">1.5.1.5</ecNumber>
        </recommendedName>
    </domain>
    <domain>
        <recommendedName>
            <fullName evidence="11">Methenyltetrahydrofolate cyclohydrolase</fullName>
            <ecNumber evidence="11">3.5.4.9</ecNumber>
        </recommendedName>
    </domain>
</protein>
<sequence>MADLLLGKPVGDALSEKTAALAEELTAQGIQPTLAIVRVGERPDDLSYERGACKRAEALGIAVRKFLLPEDASQDDVLAAIAQVNDDASIHGCLMFRPLPKGIDEAAVCNALDPAKDVDGITAGSLAGVFMDTGVGFPPCTAQACVEILDHYGFDVEGKSVAVVGRSLVIGKPVAMMLLARNATVTLCHSRSRELPTICREADIVVYATGRPRAYSLEHFSGGQTVLDVGINVDEEGNLCGDVDFAAAEPVVGAITPVPRGVGSVTTAVLMRHVVEAAVACK</sequence>
<name>A0A4T9T9E2_9ACTN</name>
<dbReference type="InterPro" id="IPR000672">
    <property type="entry name" value="THF_DH/CycHdrlase"/>
</dbReference>
<dbReference type="GO" id="GO:0035999">
    <property type="term" value="P:tetrahydrofolate interconversion"/>
    <property type="evidence" value="ECO:0007669"/>
    <property type="project" value="UniProtKB-UniRule"/>
</dbReference>
<dbReference type="PANTHER" id="PTHR48099">
    <property type="entry name" value="C-1-TETRAHYDROFOLATE SYNTHASE, CYTOPLASMIC-RELATED"/>
    <property type="match status" value="1"/>
</dbReference>
<comment type="pathway">
    <text evidence="1 11">One-carbon metabolism; tetrahydrofolate interconversion.</text>
</comment>
<evidence type="ECO:0000256" key="10">
    <source>
        <dbReference type="ARBA" id="ARBA00023268"/>
    </source>
</evidence>
<evidence type="ECO:0000256" key="3">
    <source>
        <dbReference type="ARBA" id="ARBA00022605"/>
    </source>
</evidence>
<dbReference type="EC" id="1.5.1.5" evidence="11"/>
<dbReference type="GO" id="GO:0004477">
    <property type="term" value="F:methenyltetrahydrofolate cyclohydrolase activity"/>
    <property type="evidence" value="ECO:0007669"/>
    <property type="project" value="UniProtKB-UniRule"/>
</dbReference>
<dbReference type="Proteomes" id="UP000309454">
    <property type="component" value="Unassembled WGS sequence"/>
</dbReference>
<keyword evidence="10 11" id="KW-0511">Multifunctional enzyme</keyword>
<evidence type="ECO:0000256" key="9">
    <source>
        <dbReference type="ARBA" id="ARBA00023167"/>
    </source>
</evidence>
<evidence type="ECO:0000256" key="11">
    <source>
        <dbReference type="HAMAP-Rule" id="MF_01576"/>
    </source>
</evidence>
<feature type="binding site" evidence="11">
    <location>
        <position position="231"/>
    </location>
    <ligand>
        <name>NADP(+)</name>
        <dbReference type="ChEBI" id="CHEBI:58349"/>
    </ligand>
</feature>
<keyword evidence="6 11" id="KW-0521">NADP</keyword>
<dbReference type="GO" id="GO:0009086">
    <property type="term" value="P:methionine biosynthetic process"/>
    <property type="evidence" value="ECO:0007669"/>
    <property type="project" value="UniProtKB-KW"/>
</dbReference>
<dbReference type="Pfam" id="PF00763">
    <property type="entry name" value="THF_DHG_CYH"/>
    <property type="match status" value="1"/>
</dbReference>
<dbReference type="EMBL" id="SSTM01000008">
    <property type="protein sequence ID" value="TJW09665.1"/>
    <property type="molecule type" value="Genomic_DNA"/>
</dbReference>
<dbReference type="OrthoDB" id="9803580at2"/>
<keyword evidence="5 11" id="KW-0378">Hydrolase</keyword>
<dbReference type="EC" id="3.5.4.9" evidence="11"/>
<dbReference type="InterPro" id="IPR036291">
    <property type="entry name" value="NAD(P)-bd_dom_sf"/>
</dbReference>
<dbReference type="PANTHER" id="PTHR48099:SF5">
    <property type="entry name" value="C-1-TETRAHYDROFOLATE SYNTHASE, CYTOPLASMIC"/>
    <property type="match status" value="1"/>
</dbReference>
<dbReference type="InterPro" id="IPR020630">
    <property type="entry name" value="THF_DH/CycHdrlase_cat_dom"/>
</dbReference>
<keyword evidence="7 11" id="KW-0560">Oxidoreductase</keyword>
<dbReference type="Gene3D" id="3.40.50.10860">
    <property type="entry name" value="Leucine Dehydrogenase, chain A, domain 1"/>
    <property type="match status" value="1"/>
</dbReference>
<dbReference type="AlphaFoldDB" id="A0A4T9T9E2"/>
<dbReference type="HAMAP" id="MF_01576">
    <property type="entry name" value="THF_DHG_CYH"/>
    <property type="match status" value="1"/>
</dbReference>
<comment type="caution">
    <text evidence="14">The sequence shown here is derived from an EMBL/GenBank/DDBJ whole genome shotgun (WGS) entry which is preliminary data.</text>
</comment>
<dbReference type="PRINTS" id="PR00085">
    <property type="entry name" value="THFDHDRGNASE"/>
</dbReference>
<comment type="catalytic activity">
    <reaction evidence="11">
        <text>(6R)-5,10-methylene-5,6,7,8-tetrahydrofolate + NADP(+) = (6R)-5,10-methenyltetrahydrofolate + NADPH</text>
        <dbReference type="Rhea" id="RHEA:22812"/>
        <dbReference type="ChEBI" id="CHEBI:15636"/>
        <dbReference type="ChEBI" id="CHEBI:57455"/>
        <dbReference type="ChEBI" id="CHEBI:57783"/>
        <dbReference type="ChEBI" id="CHEBI:58349"/>
        <dbReference type="EC" id="1.5.1.5"/>
    </reaction>
</comment>
<evidence type="ECO:0000256" key="2">
    <source>
        <dbReference type="ARBA" id="ARBA00022563"/>
    </source>
</evidence>
<accession>A0A4T9T9E2</accession>
<dbReference type="GO" id="GO:0000105">
    <property type="term" value="P:L-histidine biosynthetic process"/>
    <property type="evidence" value="ECO:0007669"/>
    <property type="project" value="UniProtKB-KW"/>
</dbReference>
<evidence type="ECO:0000256" key="8">
    <source>
        <dbReference type="ARBA" id="ARBA00023102"/>
    </source>
</evidence>
<feature type="domain" description="Tetrahydrofolate dehydrogenase/cyclohydrolase NAD(P)-binding" evidence="13">
    <location>
        <begin position="139"/>
        <end position="279"/>
    </location>
</feature>
<comment type="similarity">
    <text evidence="11">Belongs to the tetrahydrofolate dehydrogenase/cyclohydrolase family.</text>
</comment>
<dbReference type="SUPFAM" id="SSF51735">
    <property type="entry name" value="NAD(P)-binding Rossmann-fold domains"/>
    <property type="match status" value="1"/>
</dbReference>
<dbReference type="Pfam" id="PF02882">
    <property type="entry name" value="THF_DHG_CYH_C"/>
    <property type="match status" value="1"/>
</dbReference>
<keyword evidence="15" id="KW-1185">Reference proteome</keyword>
<dbReference type="GO" id="GO:0004488">
    <property type="term" value="F:methylenetetrahydrofolate dehydrogenase (NADP+) activity"/>
    <property type="evidence" value="ECO:0007669"/>
    <property type="project" value="UniProtKB-UniRule"/>
</dbReference>
<evidence type="ECO:0000313" key="15">
    <source>
        <dbReference type="Proteomes" id="UP000309454"/>
    </source>
</evidence>
<keyword evidence="3 11" id="KW-0028">Amino-acid biosynthesis</keyword>
<proteinExistence type="inferred from homology"/>
<evidence type="ECO:0000256" key="7">
    <source>
        <dbReference type="ARBA" id="ARBA00023002"/>
    </source>
</evidence>
<comment type="catalytic activity">
    <reaction evidence="11">
        <text>(6R)-5,10-methenyltetrahydrofolate + H2O = (6R)-10-formyltetrahydrofolate + H(+)</text>
        <dbReference type="Rhea" id="RHEA:23700"/>
        <dbReference type="ChEBI" id="CHEBI:15377"/>
        <dbReference type="ChEBI" id="CHEBI:15378"/>
        <dbReference type="ChEBI" id="CHEBI:57455"/>
        <dbReference type="ChEBI" id="CHEBI:195366"/>
        <dbReference type="EC" id="3.5.4.9"/>
    </reaction>
</comment>
<dbReference type="RefSeq" id="WP_136846178.1">
    <property type="nucleotide sequence ID" value="NZ_CANPEU010000007.1"/>
</dbReference>
<dbReference type="SUPFAM" id="SSF53223">
    <property type="entry name" value="Aminoacid dehydrogenase-like, N-terminal domain"/>
    <property type="match status" value="1"/>
</dbReference>
<evidence type="ECO:0000256" key="4">
    <source>
        <dbReference type="ARBA" id="ARBA00022755"/>
    </source>
</evidence>
<evidence type="ECO:0000313" key="14">
    <source>
        <dbReference type="EMBL" id="TJW09665.1"/>
    </source>
</evidence>
<evidence type="ECO:0000259" key="13">
    <source>
        <dbReference type="Pfam" id="PF02882"/>
    </source>
</evidence>
<reference evidence="14 15" key="1">
    <citation type="submission" date="2019-04" db="EMBL/GenBank/DDBJ databases">
        <title>Microbes associate with the intestines of laboratory mice.</title>
        <authorList>
            <person name="Navarre W."/>
            <person name="Wong E."/>
            <person name="Huang K.C."/>
            <person name="Tropini C."/>
            <person name="Ng K."/>
            <person name="Yu B."/>
        </authorList>
    </citation>
    <scope>NUCLEOTIDE SEQUENCE [LARGE SCALE GENOMIC DNA]</scope>
    <source>
        <strain evidence="14 15">NM48_B13</strain>
    </source>
</reference>
<evidence type="ECO:0000256" key="1">
    <source>
        <dbReference type="ARBA" id="ARBA00004777"/>
    </source>
</evidence>
<dbReference type="GO" id="GO:0005829">
    <property type="term" value="C:cytosol"/>
    <property type="evidence" value="ECO:0007669"/>
    <property type="project" value="TreeGrafter"/>
</dbReference>
<keyword evidence="2 11" id="KW-0554">One-carbon metabolism</keyword>
<dbReference type="UniPathway" id="UPA00193"/>
<comment type="function">
    <text evidence="11">Catalyzes the oxidation of 5,10-methylenetetrahydrofolate to 5,10-methenyltetrahydrofolate and then the hydrolysis of 5,10-methenyltetrahydrofolate to 10-formyltetrahydrofolate.</text>
</comment>
<feature type="binding site" evidence="11">
    <location>
        <begin position="165"/>
        <end position="167"/>
    </location>
    <ligand>
        <name>NADP(+)</name>
        <dbReference type="ChEBI" id="CHEBI:58349"/>
    </ligand>
</feature>
<dbReference type="InterPro" id="IPR046346">
    <property type="entry name" value="Aminoacid_DH-like_N_sf"/>
</dbReference>
<keyword evidence="8 11" id="KW-0368">Histidine biosynthesis</keyword>
<evidence type="ECO:0000256" key="5">
    <source>
        <dbReference type="ARBA" id="ARBA00022801"/>
    </source>
</evidence>
<dbReference type="CDD" id="cd01080">
    <property type="entry name" value="NAD_bind_m-THF_DH_Cyclohyd"/>
    <property type="match status" value="1"/>
</dbReference>
<keyword evidence="4 11" id="KW-0658">Purine biosynthesis</keyword>
<gene>
    <name evidence="11" type="primary">folD</name>
    <name evidence="14" type="ORF">E5982_09050</name>
</gene>
<comment type="caution">
    <text evidence="11">Lacks conserved residue(s) required for the propagation of feature annotation.</text>
</comment>
<dbReference type="Gene3D" id="3.40.50.720">
    <property type="entry name" value="NAD(P)-binding Rossmann-like Domain"/>
    <property type="match status" value="1"/>
</dbReference>
<dbReference type="GO" id="GO:0006164">
    <property type="term" value="P:purine nucleotide biosynthetic process"/>
    <property type="evidence" value="ECO:0007669"/>
    <property type="project" value="UniProtKB-KW"/>
</dbReference>
<feature type="domain" description="Tetrahydrofolate dehydrogenase/cyclohydrolase catalytic" evidence="12">
    <location>
        <begin position="6"/>
        <end position="119"/>
    </location>
</feature>
<evidence type="ECO:0000256" key="6">
    <source>
        <dbReference type="ARBA" id="ARBA00022857"/>
    </source>
</evidence>
<evidence type="ECO:0000259" key="12">
    <source>
        <dbReference type="Pfam" id="PF00763"/>
    </source>
</evidence>
<keyword evidence="9 11" id="KW-0486">Methionine biosynthesis</keyword>
<comment type="subunit">
    <text evidence="11">Homodimer.</text>
</comment>
<dbReference type="InterPro" id="IPR020631">
    <property type="entry name" value="THF_DH/CycHdrlase_NAD-bd_dom"/>
</dbReference>
<organism evidence="14 15">
    <name type="scientific">Parvibacter caecicola</name>
    <dbReference type="NCBI Taxonomy" id="747645"/>
    <lineage>
        <taxon>Bacteria</taxon>
        <taxon>Bacillati</taxon>
        <taxon>Actinomycetota</taxon>
        <taxon>Coriobacteriia</taxon>
        <taxon>Coriobacteriales</taxon>
        <taxon>Coriobacteriaceae</taxon>
        <taxon>Parvibacter</taxon>
    </lineage>
</organism>